<accession>G7WEW0</accession>
<feature type="domain" description="HTH araC/xylS-type" evidence="4">
    <location>
        <begin position="326"/>
        <end position="424"/>
    </location>
</feature>
<name>G7WEW0_DESOD</name>
<reference evidence="6" key="1">
    <citation type="submission" date="2011-11" db="EMBL/GenBank/DDBJ databases">
        <title>Complete sequence of Desulfosporosinus orientis DSM 765.</title>
        <authorList>
            <person name="Lucas S."/>
            <person name="Han J."/>
            <person name="Lapidus A."/>
            <person name="Cheng J.-F."/>
            <person name="Goodwin L."/>
            <person name="Pitluck S."/>
            <person name="Peters L."/>
            <person name="Ovchinnikova G."/>
            <person name="Teshima H."/>
            <person name="Detter J.C."/>
            <person name="Han C."/>
            <person name="Tapia R."/>
            <person name="Land M."/>
            <person name="Hauser L."/>
            <person name="Kyrpides N."/>
            <person name="Ivanova N."/>
            <person name="Pagani I."/>
            <person name="Pester M."/>
            <person name="Spring S."/>
            <person name="Ollivier B."/>
            <person name="Rattei T."/>
            <person name="Klenk H.-P."/>
            <person name="Wagner M."/>
            <person name="Loy A."/>
            <person name="Woyke T."/>
        </authorList>
    </citation>
    <scope>NUCLEOTIDE SEQUENCE [LARGE SCALE GENOMIC DNA]</scope>
    <source>
        <strain evidence="6">ATCC 19365 / DSM 765 / NCIMB 8382 / VKM B-1628</strain>
    </source>
</reference>
<reference evidence="5 6" key="2">
    <citation type="journal article" date="2012" name="J. Bacteriol.">
        <title>Complete genome sequences of Desulfosporosinus orientis DSM765T, Desulfosporosinus youngiae DSM17734T, Desulfosporosinus meridiei DSM13257T, and Desulfosporosinus acidiphilus DSM22704T.</title>
        <authorList>
            <person name="Pester M."/>
            <person name="Brambilla E."/>
            <person name="Alazard D."/>
            <person name="Rattei T."/>
            <person name="Weinmaier T."/>
            <person name="Han J."/>
            <person name="Lucas S."/>
            <person name="Lapidus A."/>
            <person name="Cheng J.F."/>
            <person name="Goodwin L."/>
            <person name="Pitluck S."/>
            <person name="Peters L."/>
            <person name="Ovchinnikova G."/>
            <person name="Teshima H."/>
            <person name="Detter J.C."/>
            <person name="Han C.S."/>
            <person name="Tapia R."/>
            <person name="Land M.L."/>
            <person name="Hauser L."/>
            <person name="Kyrpides N.C."/>
            <person name="Ivanova N.N."/>
            <person name="Pagani I."/>
            <person name="Huntmann M."/>
            <person name="Wei C.L."/>
            <person name="Davenport K.W."/>
            <person name="Daligault H."/>
            <person name="Chain P.S."/>
            <person name="Chen A."/>
            <person name="Mavromatis K."/>
            <person name="Markowitz V."/>
            <person name="Szeto E."/>
            <person name="Mikhailova N."/>
            <person name="Pati A."/>
            <person name="Wagner M."/>
            <person name="Woyke T."/>
            <person name="Ollivier B."/>
            <person name="Klenk H.P."/>
            <person name="Spring S."/>
            <person name="Loy A."/>
        </authorList>
    </citation>
    <scope>NUCLEOTIDE SEQUENCE [LARGE SCALE GENOMIC DNA]</scope>
    <source>
        <strain evidence="6">ATCC 19365 / DSM 765 / NCIMB 8382 / VKM B-1628</strain>
    </source>
</reference>
<evidence type="ECO:0000256" key="2">
    <source>
        <dbReference type="ARBA" id="ARBA00023125"/>
    </source>
</evidence>
<dbReference type="Gene3D" id="1.10.10.60">
    <property type="entry name" value="Homeodomain-like"/>
    <property type="match status" value="2"/>
</dbReference>
<dbReference type="eggNOG" id="COG4936">
    <property type="taxonomic scope" value="Bacteria"/>
</dbReference>
<dbReference type="InterPro" id="IPR018771">
    <property type="entry name" value="PocR_dom"/>
</dbReference>
<dbReference type="EMBL" id="CP003108">
    <property type="protein sequence ID" value="AET67289.1"/>
    <property type="molecule type" value="Genomic_DNA"/>
</dbReference>
<dbReference type="Pfam" id="PF10114">
    <property type="entry name" value="PocR"/>
    <property type="match status" value="1"/>
</dbReference>
<dbReference type="PANTHER" id="PTHR43280:SF10">
    <property type="entry name" value="REGULATORY PROTEIN POCR"/>
    <property type="match status" value="1"/>
</dbReference>
<keyword evidence="1" id="KW-0805">Transcription regulation</keyword>
<protein>
    <submittedName>
        <fullName evidence="5">Putative sensor domain protein</fullName>
    </submittedName>
</protein>
<dbReference type="InterPro" id="IPR020449">
    <property type="entry name" value="Tscrpt_reg_AraC-type_HTH"/>
</dbReference>
<dbReference type="Proteomes" id="UP000006346">
    <property type="component" value="Chromosome"/>
</dbReference>
<evidence type="ECO:0000313" key="5">
    <source>
        <dbReference type="EMBL" id="AET67289.1"/>
    </source>
</evidence>
<proteinExistence type="predicted"/>
<organism evidence="5 6">
    <name type="scientific">Desulfosporosinus orientis (strain ATCC 19365 / DSM 765 / NCIMB 8382 / VKM B-1628 / Singapore I)</name>
    <name type="common">Desulfotomaculum orientis</name>
    <dbReference type="NCBI Taxonomy" id="768706"/>
    <lineage>
        <taxon>Bacteria</taxon>
        <taxon>Bacillati</taxon>
        <taxon>Bacillota</taxon>
        <taxon>Clostridia</taxon>
        <taxon>Eubacteriales</taxon>
        <taxon>Desulfitobacteriaceae</taxon>
        <taxon>Desulfosporosinus</taxon>
    </lineage>
</organism>
<dbReference type="SUPFAM" id="SSF46689">
    <property type="entry name" value="Homeodomain-like"/>
    <property type="match status" value="2"/>
</dbReference>
<dbReference type="Pfam" id="PF12833">
    <property type="entry name" value="HTH_18"/>
    <property type="match status" value="1"/>
</dbReference>
<dbReference type="PATRIC" id="fig|768706.3.peg.1636"/>
<dbReference type="RefSeq" id="WP_014184108.1">
    <property type="nucleotide sequence ID" value="NC_016584.1"/>
</dbReference>
<dbReference type="InterPro" id="IPR009057">
    <property type="entry name" value="Homeodomain-like_sf"/>
</dbReference>
<dbReference type="GO" id="GO:0043565">
    <property type="term" value="F:sequence-specific DNA binding"/>
    <property type="evidence" value="ECO:0007669"/>
    <property type="project" value="InterPro"/>
</dbReference>
<evidence type="ECO:0000313" key="6">
    <source>
        <dbReference type="Proteomes" id="UP000006346"/>
    </source>
</evidence>
<dbReference type="OrthoDB" id="1410840at2"/>
<dbReference type="PANTHER" id="PTHR43280">
    <property type="entry name" value="ARAC-FAMILY TRANSCRIPTIONAL REGULATOR"/>
    <property type="match status" value="1"/>
</dbReference>
<evidence type="ECO:0000259" key="4">
    <source>
        <dbReference type="PROSITE" id="PS01124"/>
    </source>
</evidence>
<dbReference type="eggNOG" id="COG2207">
    <property type="taxonomic scope" value="Bacteria"/>
</dbReference>
<keyword evidence="2" id="KW-0238">DNA-binding</keyword>
<evidence type="ECO:0000256" key="3">
    <source>
        <dbReference type="ARBA" id="ARBA00023163"/>
    </source>
</evidence>
<dbReference type="PROSITE" id="PS01124">
    <property type="entry name" value="HTH_ARAC_FAMILY_2"/>
    <property type="match status" value="1"/>
</dbReference>
<dbReference type="SMART" id="SM00342">
    <property type="entry name" value="HTH_ARAC"/>
    <property type="match status" value="1"/>
</dbReference>
<dbReference type="STRING" id="768706.Desor_1645"/>
<dbReference type="KEGG" id="dor:Desor_1645"/>
<evidence type="ECO:0000256" key="1">
    <source>
        <dbReference type="ARBA" id="ARBA00023015"/>
    </source>
</evidence>
<dbReference type="PRINTS" id="PR00032">
    <property type="entry name" value="HTHARAC"/>
</dbReference>
<gene>
    <name evidence="5" type="ordered locus">Desor_1645</name>
</gene>
<dbReference type="GO" id="GO:0003700">
    <property type="term" value="F:DNA-binding transcription factor activity"/>
    <property type="evidence" value="ECO:0007669"/>
    <property type="project" value="InterPro"/>
</dbReference>
<dbReference type="HOGENOM" id="CLU_036605_1_1_9"/>
<keyword evidence="3" id="KW-0804">Transcription</keyword>
<dbReference type="InterPro" id="IPR018060">
    <property type="entry name" value="HTH_AraC"/>
</dbReference>
<keyword evidence="6" id="KW-1185">Reference proteome</keyword>
<sequence length="426" mass="49192">MPQTLDSNLLDPKYLEENLGSFHDATGLHIEAINNEGETFSVPGNFERSEFCKYIRSQPCGEKKCMDSYKRASMEAAKWEEPYFFRCHAGLVIWAVPIMIRGVSIGSIICGQVLMWEPDHFFFQELKKLNAGIDNFEWLKNMACKLEVVSPSRSQAAADMLFVVVNHIVKRNINSLEEIAATRQQQQQIRQEIEERKKKNIPDLDNYDDYLKKERKLLRYIRMGDRTRANQTLQSLLTDLHTRTVGDLETVKVRILELATLSSRAAVEGGANAERIMGLLKDFNREIEGEGFERVEKYFYKIQSIVETFLEGMFTLADKKHIAIVKSARDFIMENYALPLTVNDVAQHLFISPSHLSRLFREELDCTINDYLTRVRVEQAVEIMKKPEFSVAQVSKAVGFKNQSYFCKVFRKYIGVTPLTYKNSLY</sequence>
<dbReference type="AlphaFoldDB" id="G7WEW0"/>